<dbReference type="InParanoid" id="A0A1X7TE85"/>
<dbReference type="AlphaFoldDB" id="A0A1X7TE85"/>
<dbReference type="Gene3D" id="2.160.20.10">
    <property type="entry name" value="Single-stranded right-handed beta-helix, Pectin lyase-like"/>
    <property type="match status" value="1"/>
</dbReference>
<dbReference type="InterPro" id="IPR011050">
    <property type="entry name" value="Pectin_lyase_fold/virulence"/>
</dbReference>
<protein>
    <recommendedName>
        <fullName evidence="2">Right handed beta helix domain-containing protein</fullName>
    </recommendedName>
</protein>
<name>A0A1X7TE85_AMPQE</name>
<dbReference type="EnsemblMetazoa" id="Aqu2.1.12920_001">
    <property type="protein sequence ID" value="Aqu2.1.12920_001"/>
    <property type="gene ID" value="Aqu2.1.12920"/>
</dbReference>
<dbReference type="SUPFAM" id="SSF51126">
    <property type="entry name" value="Pectin lyase-like"/>
    <property type="match status" value="1"/>
</dbReference>
<sequence>MNDSIYYFLPGVHNLNRSINIEWGSNLTFQGKGMMMEGPHKSVMESPVVIRCISNATVTFGNCNNLSLSNLTIKNCGYNVAGSENGYPGLVINASNANLSYMSLQESQWIALWFIDASDITVYHSSFYRNAYSIDVLYNYDSPSQSLFEVNECNFTESYTELFLTLYQNVHVYVKITAVHLYDSRYGFDFYSTTSLYNIHVSNLRSNGCGTAFYLEQETKYALHSPFINIIDSVISQSSSHAFLLYWYGSAIGVFHLSSTTLDNNSGAFGSALHIATDELLDTNLYVLLNDLTFNNNSVLPGIPIKQSLAVTLGLLNSRSVNISNCTFSNNRGSALGLVNTIVTFFGDNYFINNTGRRGGGINFIITSYLPIF</sequence>
<accession>A0A1X7TE85</accession>
<proteinExistence type="predicted"/>
<dbReference type="SMART" id="SM00710">
    <property type="entry name" value="PbH1"/>
    <property type="match status" value="6"/>
</dbReference>
<evidence type="ECO:0008006" key="2">
    <source>
        <dbReference type="Google" id="ProtNLM"/>
    </source>
</evidence>
<evidence type="ECO:0000313" key="1">
    <source>
        <dbReference type="EnsemblMetazoa" id="Aqu2.1.12920_001"/>
    </source>
</evidence>
<dbReference type="InterPro" id="IPR006626">
    <property type="entry name" value="PbH1"/>
</dbReference>
<dbReference type="InterPro" id="IPR012334">
    <property type="entry name" value="Pectin_lyas_fold"/>
</dbReference>
<organism evidence="1">
    <name type="scientific">Amphimedon queenslandica</name>
    <name type="common">Sponge</name>
    <dbReference type="NCBI Taxonomy" id="400682"/>
    <lineage>
        <taxon>Eukaryota</taxon>
        <taxon>Metazoa</taxon>
        <taxon>Porifera</taxon>
        <taxon>Demospongiae</taxon>
        <taxon>Heteroscleromorpha</taxon>
        <taxon>Haplosclerida</taxon>
        <taxon>Niphatidae</taxon>
        <taxon>Amphimedon</taxon>
    </lineage>
</organism>
<reference evidence="1" key="1">
    <citation type="submission" date="2017-05" db="UniProtKB">
        <authorList>
            <consortium name="EnsemblMetazoa"/>
        </authorList>
    </citation>
    <scope>IDENTIFICATION</scope>
</reference>